<evidence type="ECO:0008006" key="3">
    <source>
        <dbReference type="Google" id="ProtNLM"/>
    </source>
</evidence>
<organism evidence="1 2">
    <name type="scientific">Pseudolactococcus chungangensis CAU 28 = DSM 22330</name>
    <dbReference type="NCBI Taxonomy" id="1122154"/>
    <lineage>
        <taxon>Bacteria</taxon>
        <taxon>Bacillati</taxon>
        <taxon>Bacillota</taxon>
        <taxon>Bacilli</taxon>
        <taxon>Lactobacillales</taxon>
        <taxon>Streptococcaceae</taxon>
        <taxon>Pseudolactococcus</taxon>
    </lineage>
</organism>
<dbReference type="NCBIfam" id="TIGR03578">
    <property type="entry name" value="EF_0831"/>
    <property type="match status" value="1"/>
</dbReference>
<protein>
    <recommendedName>
        <fullName evidence="3">DUF4312 family protein</fullName>
    </recommendedName>
</protein>
<name>A0A1K2H6K3_9LACT</name>
<dbReference type="AlphaFoldDB" id="A0A1K2H6K3"/>
<dbReference type="InterPro" id="IPR020037">
    <property type="entry name" value="DUF4312"/>
</dbReference>
<dbReference type="Proteomes" id="UP000185655">
    <property type="component" value="Unassembled WGS sequence"/>
</dbReference>
<proteinExistence type="predicted"/>
<reference evidence="1 2" key="1">
    <citation type="submission" date="2016-11" db="EMBL/GenBank/DDBJ databases">
        <authorList>
            <person name="Jaros S."/>
            <person name="Januszkiewicz K."/>
            <person name="Wedrychowicz H."/>
        </authorList>
    </citation>
    <scope>NUCLEOTIDE SEQUENCE [LARGE SCALE GENOMIC DNA]</scope>
    <source>
        <strain evidence="1 2">DSM 22330</strain>
    </source>
</reference>
<gene>
    <name evidence="1" type="ORF">SAMN02746068_00549</name>
</gene>
<dbReference type="STRING" id="1122154.SAMN02746068_00549"/>
<accession>A0A1K2H6K3</accession>
<sequence>MATMTRIREESVTVSGKGATKQSAFSDAISQVQRKIMAGSDDVFLQITPTGIDVLSATAESYIEKFCLFFLPRKKTKYTVTLLVHVSMTVIAMSDVRFVENQKVTTKHQKDIKKADYKRT</sequence>
<dbReference type="Pfam" id="PF14189">
    <property type="entry name" value="DUF4312"/>
    <property type="match status" value="1"/>
</dbReference>
<dbReference type="EMBL" id="FPKS01000002">
    <property type="protein sequence ID" value="SFZ72045.1"/>
    <property type="molecule type" value="Genomic_DNA"/>
</dbReference>
<evidence type="ECO:0000313" key="2">
    <source>
        <dbReference type="Proteomes" id="UP000185655"/>
    </source>
</evidence>
<evidence type="ECO:0000313" key="1">
    <source>
        <dbReference type="EMBL" id="SFZ72045.1"/>
    </source>
</evidence>